<feature type="compositionally biased region" description="Basic and acidic residues" evidence="1">
    <location>
        <begin position="14"/>
        <end position="29"/>
    </location>
</feature>
<keyword evidence="3" id="KW-1185">Reference proteome</keyword>
<dbReference type="EMBL" id="BGPR01001228">
    <property type="protein sequence ID" value="GBM48801.1"/>
    <property type="molecule type" value="Genomic_DNA"/>
</dbReference>
<protein>
    <submittedName>
        <fullName evidence="2">Uncharacterized protein</fullName>
    </submittedName>
</protein>
<feature type="region of interest" description="Disordered" evidence="1">
    <location>
        <begin position="86"/>
        <end position="108"/>
    </location>
</feature>
<feature type="compositionally biased region" description="Basic residues" evidence="1">
    <location>
        <begin position="89"/>
        <end position="100"/>
    </location>
</feature>
<reference evidence="2 3" key="1">
    <citation type="journal article" date="2019" name="Sci. Rep.">
        <title>Orb-weaving spider Araneus ventricosus genome elucidates the spidroin gene catalogue.</title>
        <authorList>
            <person name="Kono N."/>
            <person name="Nakamura H."/>
            <person name="Ohtoshi R."/>
            <person name="Moran D.A.P."/>
            <person name="Shinohara A."/>
            <person name="Yoshida Y."/>
            <person name="Fujiwara M."/>
            <person name="Mori M."/>
            <person name="Tomita M."/>
            <person name="Arakawa K."/>
        </authorList>
    </citation>
    <scope>NUCLEOTIDE SEQUENCE [LARGE SCALE GENOMIC DNA]</scope>
</reference>
<comment type="caution">
    <text evidence="2">The sequence shown here is derived from an EMBL/GenBank/DDBJ whole genome shotgun (WGS) entry which is preliminary data.</text>
</comment>
<dbReference type="Proteomes" id="UP000499080">
    <property type="component" value="Unassembled WGS sequence"/>
</dbReference>
<proteinExistence type="predicted"/>
<sequence>MLASNKVASKCLRPGRETPEVRRDRLEEEGLRPGLEKHLKYGETVSKKTATECLRPGLEKHLKYGETVSKKTATEGLHPELMRQLNKGRLARGKLRKRCSNQRLTPAE</sequence>
<evidence type="ECO:0000256" key="1">
    <source>
        <dbReference type="SAM" id="MobiDB-lite"/>
    </source>
</evidence>
<evidence type="ECO:0000313" key="3">
    <source>
        <dbReference type="Proteomes" id="UP000499080"/>
    </source>
</evidence>
<name>A0A4Y2G5Z8_ARAVE</name>
<dbReference type="AlphaFoldDB" id="A0A4Y2G5Z8"/>
<feature type="region of interest" description="Disordered" evidence="1">
    <location>
        <begin position="1"/>
        <end position="29"/>
    </location>
</feature>
<accession>A0A4Y2G5Z8</accession>
<organism evidence="2 3">
    <name type="scientific">Araneus ventricosus</name>
    <name type="common">Orbweaver spider</name>
    <name type="synonym">Epeira ventricosa</name>
    <dbReference type="NCBI Taxonomy" id="182803"/>
    <lineage>
        <taxon>Eukaryota</taxon>
        <taxon>Metazoa</taxon>
        <taxon>Ecdysozoa</taxon>
        <taxon>Arthropoda</taxon>
        <taxon>Chelicerata</taxon>
        <taxon>Arachnida</taxon>
        <taxon>Araneae</taxon>
        <taxon>Araneomorphae</taxon>
        <taxon>Entelegynae</taxon>
        <taxon>Araneoidea</taxon>
        <taxon>Araneidae</taxon>
        <taxon>Araneus</taxon>
    </lineage>
</organism>
<evidence type="ECO:0000313" key="2">
    <source>
        <dbReference type="EMBL" id="GBM48801.1"/>
    </source>
</evidence>
<gene>
    <name evidence="2" type="ORF">AVEN_175716_1</name>
</gene>